<accession>A0A2X0MJX1</accession>
<gene>
    <name evidence="1" type="primary">BQ5605_C036g11513</name>
    <name evidence="1" type="ORF">BQ5605_C036G11513</name>
</gene>
<proteinExistence type="predicted"/>
<name>A0A2X0MJX1_9BASI</name>
<dbReference type="Proteomes" id="UP000249464">
    <property type="component" value="Unassembled WGS sequence"/>
</dbReference>
<organism evidence="1 2">
    <name type="scientific">Microbotryum silenes-dioicae</name>
    <dbReference type="NCBI Taxonomy" id="796604"/>
    <lineage>
        <taxon>Eukaryota</taxon>
        <taxon>Fungi</taxon>
        <taxon>Dikarya</taxon>
        <taxon>Basidiomycota</taxon>
        <taxon>Pucciniomycotina</taxon>
        <taxon>Microbotryomycetes</taxon>
        <taxon>Microbotryales</taxon>
        <taxon>Microbotryaceae</taxon>
        <taxon>Microbotryum</taxon>
    </lineage>
</organism>
<sequence length="99" mass="10979">MPSPEAAARNRSTRRRANWFVNSTCTGSRQPQCRTASATGPQFFTSKPDIRSPVFLPPALHTLPIASHPIATSSLRHPKRSLWKLCNNYGIKKCPPHAT</sequence>
<dbReference type="EMBL" id="FQNC01000063">
    <property type="protein sequence ID" value="SGY95754.1"/>
    <property type="molecule type" value="Genomic_DNA"/>
</dbReference>
<reference evidence="1 2" key="1">
    <citation type="submission" date="2016-11" db="EMBL/GenBank/DDBJ databases">
        <authorList>
            <person name="Jaros S."/>
            <person name="Januszkiewicz K."/>
            <person name="Wedrychowicz H."/>
        </authorList>
    </citation>
    <scope>NUCLEOTIDE SEQUENCE [LARGE SCALE GENOMIC DNA]</scope>
</reference>
<dbReference type="AlphaFoldDB" id="A0A2X0MJX1"/>
<evidence type="ECO:0000313" key="1">
    <source>
        <dbReference type="EMBL" id="SGY95754.1"/>
    </source>
</evidence>
<keyword evidence="2" id="KW-1185">Reference proteome</keyword>
<protein>
    <submittedName>
        <fullName evidence="1">BQ5605_C036g11513 protein</fullName>
    </submittedName>
</protein>
<evidence type="ECO:0000313" key="2">
    <source>
        <dbReference type="Proteomes" id="UP000249464"/>
    </source>
</evidence>